<feature type="compositionally biased region" description="Basic residues" evidence="10">
    <location>
        <begin position="60"/>
        <end position="70"/>
    </location>
</feature>
<gene>
    <name evidence="11" type="ORF">BT63DRAFT_421611</name>
</gene>
<dbReference type="GO" id="GO:0016433">
    <property type="term" value="F:rRNA (adenine) methyltransferase activity"/>
    <property type="evidence" value="ECO:0007669"/>
    <property type="project" value="TreeGrafter"/>
</dbReference>
<feature type="region of interest" description="Disordered" evidence="10">
    <location>
        <begin position="1"/>
        <end position="159"/>
    </location>
</feature>
<dbReference type="AlphaFoldDB" id="A0A6A6UMG2"/>
<evidence type="ECO:0000256" key="5">
    <source>
        <dbReference type="ARBA" id="ARBA00022679"/>
    </source>
</evidence>
<feature type="compositionally biased region" description="Acidic residues" evidence="10">
    <location>
        <begin position="379"/>
        <end position="390"/>
    </location>
</feature>
<proteinExistence type="inferred from homology"/>
<comment type="similarity">
    <text evidence="2 9">Belongs to the methyltransferase superfamily. RRP8 family.</text>
</comment>
<dbReference type="Pfam" id="PF05148">
    <property type="entry name" value="Methyltransf_8"/>
    <property type="match status" value="1"/>
</dbReference>
<evidence type="ECO:0000256" key="7">
    <source>
        <dbReference type="ARBA" id="ARBA00023242"/>
    </source>
</evidence>
<dbReference type="Proteomes" id="UP000799302">
    <property type="component" value="Unassembled WGS sequence"/>
</dbReference>
<comment type="subcellular location">
    <subcellularLocation>
        <location evidence="1 9">Nucleus</location>
        <location evidence="1 9">Nucleolus</location>
    </subcellularLocation>
</comment>
<dbReference type="InterPro" id="IPR007823">
    <property type="entry name" value="RRP8"/>
</dbReference>
<keyword evidence="4 9" id="KW-0489">Methyltransferase</keyword>
<name>A0A6A6UMG2_9PEZI</name>
<evidence type="ECO:0000256" key="8">
    <source>
        <dbReference type="ARBA" id="ARBA00076672"/>
    </source>
</evidence>
<evidence type="ECO:0000313" key="11">
    <source>
        <dbReference type="EMBL" id="KAF2673465.1"/>
    </source>
</evidence>
<comment type="function">
    <text evidence="9">S-adenosyl-L-methionine-dependent methyltransferase that specifically methylates the N(1) position of adenine in helix 25.1 in 25S rRNA. Required both for ribosomal 40S and 60S subunits biogenesis. Required for efficient pre-rRNA cleavage at site A2.</text>
</comment>
<keyword evidence="5 9" id="KW-0808">Transferase</keyword>
<evidence type="ECO:0000256" key="10">
    <source>
        <dbReference type="SAM" id="MobiDB-lite"/>
    </source>
</evidence>
<organism evidence="11 12">
    <name type="scientific">Microthyrium microscopicum</name>
    <dbReference type="NCBI Taxonomy" id="703497"/>
    <lineage>
        <taxon>Eukaryota</taxon>
        <taxon>Fungi</taxon>
        <taxon>Dikarya</taxon>
        <taxon>Ascomycota</taxon>
        <taxon>Pezizomycotina</taxon>
        <taxon>Dothideomycetes</taxon>
        <taxon>Dothideomycetes incertae sedis</taxon>
        <taxon>Microthyriales</taxon>
        <taxon>Microthyriaceae</taxon>
        <taxon>Microthyrium</taxon>
    </lineage>
</organism>
<dbReference type="SUPFAM" id="SSF53335">
    <property type="entry name" value="S-adenosyl-L-methionine-dependent methyltransferases"/>
    <property type="match status" value="1"/>
</dbReference>
<keyword evidence="3 9" id="KW-0698">rRNA processing</keyword>
<evidence type="ECO:0000256" key="2">
    <source>
        <dbReference type="ARBA" id="ARBA00006301"/>
    </source>
</evidence>
<dbReference type="OrthoDB" id="10258825at2759"/>
<accession>A0A6A6UMG2</accession>
<dbReference type="FunFam" id="1.10.10.2150:FF:000001">
    <property type="entry name" value="Ribosomal RNA-processing protein 8"/>
    <property type="match status" value="1"/>
</dbReference>
<dbReference type="InterPro" id="IPR042036">
    <property type="entry name" value="RRP8_N"/>
</dbReference>
<dbReference type="PANTHER" id="PTHR12787:SF0">
    <property type="entry name" value="RIBOSOMAL RNA-PROCESSING PROTEIN 8"/>
    <property type="match status" value="1"/>
</dbReference>
<dbReference type="Gene3D" id="1.10.10.2150">
    <property type="entry name" value="Ribosomal RNA-processing protein 8, N-terminal domain"/>
    <property type="match status" value="1"/>
</dbReference>
<keyword evidence="12" id="KW-1185">Reference proteome</keyword>
<dbReference type="PANTHER" id="PTHR12787">
    <property type="entry name" value="RIBOSOMAL RNA-PROCESSING PROTEIN 8"/>
    <property type="match status" value="1"/>
</dbReference>
<feature type="compositionally biased region" description="Basic residues" evidence="10">
    <location>
        <begin position="119"/>
        <end position="130"/>
    </location>
</feature>
<dbReference type="EMBL" id="MU004231">
    <property type="protein sequence ID" value="KAF2673465.1"/>
    <property type="molecule type" value="Genomic_DNA"/>
</dbReference>
<keyword evidence="7 9" id="KW-0539">Nucleus</keyword>
<dbReference type="CDD" id="cd02440">
    <property type="entry name" value="AdoMet_MTases"/>
    <property type="match status" value="1"/>
</dbReference>
<evidence type="ECO:0000313" key="12">
    <source>
        <dbReference type="Proteomes" id="UP000799302"/>
    </source>
</evidence>
<dbReference type="GO" id="GO:0042273">
    <property type="term" value="P:ribosomal large subunit biogenesis"/>
    <property type="evidence" value="ECO:0007669"/>
    <property type="project" value="TreeGrafter"/>
</dbReference>
<sequence>MFSVSGWSVTAPLKTQADVTKIPNKAEGSKGTKRKRDGPSTVTGDNVVSLWEHHIEGKSPKKKAKKKPRKEKRDAAQQDEAQDEKTAQNGDATEKETPQQNSTKSKSTSVATVEEGTKKQQKKEKAKSKTTTKDQDKSQLPSTIKPKAKPATEPKLTPLQASMRAKLSSARFRHLNEQLYTTPSNTALTLFTESPSLFSEYHAGFRQQVEVWPENPVDGYISDIRTRGKLRRAPNPNSSVKSTPLSFPLPRTKGTCTVADLGCGDARLSSELQSNFTRLNLKVLSFDLHSPSPLVTRADIAALPLPDGAVDVAIYCLALMGTNWLDFIDEACRVLRWHGELWIAEIKSRFSRAKERSVGGIGAVRQDSSNKKNRKNQDETEELLEEEADGSAEAKRETDVSGFVEALRKRGFVLAGDERQAVDMTNKMFVKLRFMKAVKPTRGKNVSAEEEEEPSKAGTQWQKKDKKKKFIDDKGPEIGEDEGKILKPCVYKLR</sequence>
<dbReference type="GO" id="GO:0005730">
    <property type="term" value="C:nucleolus"/>
    <property type="evidence" value="ECO:0007669"/>
    <property type="project" value="UniProtKB-SubCell"/>
</dbReference>
<evidence type="ECO:0000256" key="9">
    <source>
        <dbReference type="RuleBase" id="RU365074"/>
    </source>
</evidence>
<dbReference type="Gene3D" id="3.40.50.150">
    <property type="entry name" value="Vaccinia Virus protein VP39"/>
    <property type="match status" value="1"/>
</dbReference>
<evidence type="ECO:0000256" key="6">
    <source>
        <dbReference type="ARBA" id="ARBA00022691"/>
    </source>
</evidence>
<protein>
    <recommendedName>
        <fullName evidence="8 9">Ribosomal RNA-processing protein 8</fullName>
        <ecNumber evidence="9">2.1.1.-</ecNumber>
    </recommendedName>
</protein>
<feature type="region of interest" description="Disordered" evidence="10">
    <location>
        <begin position="442"/>
        <end position="477"/>
    </location>
</feature>
<feature type="region of interest" description="Disordered" evidence="10">
    <location>
        <begin position="361"/>
        <end position="397"/>
    </location>
</feature>
<evidence type="ECO:0000256" key="1">
    <source>
        <dbReference type="ARBA" id="ARBA00004604"/>
    </source>
</evidence>
<evidence type="ECO:0000256" key="3">
    <source>
        <dbReference type="ARBA" id="ARBA00022552"/>
    </source>
</evidence>
<reference evidence="11" key="1">
    <citation type="journal article" date="2020" name="Stud. Mycol.">
        <title>101 Dothideomycetes genomes: a test case for predicting lifestyles and emergence of pathogens.</title>
        <authorList>
            <person name="Haridas S."/>
            <person name="Albert R."/>
            <person name="Binder M."/>
            <person name="Bloem J."/>
            <person name="Labutti K."/>
            <person name="Salamov A."/>
            <person name="Andreopoulos B."/>
            <person name="Baker S."/>
            <person name="Barry K."/>
            <person name="Bills G."/>
            <person name="Bluhm B."/>
            <person name="Cannon C."/>
            <person name="Castanera R."/>
            <person name="Culley D."/>
            <person name="Daum C."/>
            <person name="Ezra D."/>
            <person name="Gonzalez J."/>
            <person name="Henrissat B."/>
            <person name="Kuo A."/>
            <person name="Liang C."/>
            <person name="Lipzen A."/>
            <person name="Lutzoni F."/>
            <person name="Magnuson J."/>
            <person name="Mondo S."/>
            <person name="Nolan M."/>
            <person name="Ohm R."/>
            <person name="Pangilinan J."/>
            <person name="Park H.-J."/>
            <person name="Ramirez L."/>
            <person name="Alfaro M."/>
            <person name="Sun H."/>
            <person name="Tritt A."/>
            <person name="Yoshinaga Y."/>
            <person name="Zwiers L.-H."/>
            <person name="Turgeon B."/>
            <person name="Goodwin S."/>
            <person name="Spatafora J."/>
            <person name="Crous P."/>
            <person name="Grigoriev I."/>
        </authorList>
    </citation>
    <scope>NUCLEOTIDE SEQUENCE</scope>
    <source>
        <strain evidence="11">CBS 115976</strain>
    </source>
</reference>
<dbReference type="InterPro" id="IPR029063">
    <property type="entry name" value="SAM-dependent_MTases_sf"/>
</dbReference>
<evidence type="ECO:0000256" key="4">
    <source>
        <dbReference type="ARBA" id="ARBA00022603"/>
    </source>
</evidence>
<dbReference type="EC" id="2.1.1.-" evidence="9"/>
<keyword evidence="6 9" id="KW-0949">S-adenosyl-L-methionine</keyword>